<feature type="region of interest" description="Disordered" evidence="1">
    <location>
        <begin position="117"/>
        <end position="143"/>
    </location>
</feature>
<dbReference type="Proteomes" id="UP000181997">
    <property type="component" value="Unassembled WGS sequence"/>
</dbReference>
<feature type="region of interest" description="Disordered" evidence="1">
    <location>
        <begin position="77"/>
        <end position="105"/>
    </location>
</feature>
<evidence type="ECO:0000313" key="3">
    <source>
        <dbReference type="EMBL" id="SCC06063.1"/>
    </source>
</evidence>
<name>A0A0V8HIC8_9BACI</name>
<keyword evidence="4" id="KW-1185">Reference proteome</keyword>
<gene>
    <name evidence="3" type="ORF">GA0061094_2181</name>
</gene>
<dbReference type="OrthoDB" id="1708317at2"/>
<dbReference type="EMBL" id="FMAU01000002">
    <property type="protein sequence ID" value="SCC06063.1"/>
    <property type="molecule type" value="Genomic_DNA"/>
</dbReference>
<feature type="compositionally biased region" description="Basic and acidic residues" evidence="1">
    <location>
        <begin position="87"/>
        <end position="102"/>
    </location>
</feature>
<evidence type="ECO:0000256" key="1">
    <source>
        <dbReference type="SAM" id="MobiDB-lite"/>
    </source>
</evidence>
<sequence length="185" mass="20707">MPKLRKGDIMSTFLLFVSFLLNIICLLAIVILYTRQNRYVDLERRQGKMIEEMEETISAYLIEMKEENDAFIESFHKREGSSAARGTDPEGHTGAHSADEKPFSPANKRLNAAKAYKNNSSGEVSDPGEGWSPPLPDSFGTDEEGTLTAQVLKFYEKGQSVEDIAKKLGKGKTEIELLIKFNQKS</sequence>
<keyword evidence="2" id="KW-0472">Membrane</keyword>
<dbReference type="AlphaFoldDB" id="A0A0V8HIC8"/>
<proteinExistence type="predicted"/>
<evidence type="ECO:0000313" key="4">
    <source>
        <dbReference type="Proteomes" id="UP000181997"/>
    </source>
</evidence>
<accession>A0A0V8HIC8</accession>
<evidence type="ECO:0000256" key="2">
    <source>
        <dbReference type="SAM" id="Phobius"/>
    </source>
</evidence>
<keyword evidence="2" id="KW-0812">Transmembrane</keyword>
<protein>
    <submittedName>
        <fullName evidence="3">Uncharacterized protein</fullName>
    </submittedName>
</protein>
<dbReference type="RefSeq" id="WP_058298428.1">
    <property type="nucleotide sequence ID" value="NZ_FMAU01000002.1"/>
</dbReference>
<feature type="transmembrane region" description="Helical" evidence="2">
    <location>
        <begin position="12"/>
        <end position="33"/>
    </location>
</feature>
<keyword evidence="2" id="KW-1133">Transmembrane helix</keyword>
<organism evidence="3 4">
    <name type="scientific">[Bacillus] enclensis</name>
    <dbReference type="NCBI Taxonomy" id="1402860"/>
    <lineage>
        <taxon>Bacteria</taxon>
        <taxon>Bacillati</taxon>
        <taxon>Bacillota</taxon>
        <taxon>Bacilli</taxon>
        <taxon>Bacillales</taxon>
        <taxon>Bacillaceae</taxon>
        <taxon>Rossellomorea</taxon>
    </lineage>
</organism>
<dbReference type="InterPro" id="IPR046118">
    <property type="entry name" value="DUF6115"/>
</dbReference>
<reference evidence="4" key="1">
    <citation type="submission" date="2016-08" db="EMBL/GenBank/DDBJ databases">
        <authorList>
            <person name="Varghese N."/>
            <person name="Submissions Spin"/>
        </authorList>
    </citation>
    <scope>NUCLEOTIDE SEQUENCE [LARGE SCALE GENOMIC DNA]</scope>
    <source>
        <strain evidence="4">SGD-1123</strain>
    </source>
</reference>
<dbReference type="Pfam" id="PF19610">
    <property type="entry name" value="DUF6115"/>
    <property type="match status" value="1"/>
</dbReference>